<gene>
    <name evidence="4" type="ORF">QQM35_02715</name>
</gene>
<organism evidence="4 5">
    <name type="scientific">Staphylococcus hsinchuensis</name>
    <dbReference type="NCBI Taxonomy" id="3051183"/>
    <lineage>
        <taxon>Bacteria</taxon>
        <taxon>Bacillati</taxon>
        <taxon>Bacillota</taxon>
        <taxon>Bacilli</taxon>
        <taxon>Bacillales</taxon>
        <taxon>Staphylococcaceae</taxon>
        <taxon>Staphylococcus</taxon>
    </lineage>
</organism>
<dbReference type="InterPro" id="IPR009057">
    <property type="entry name" value="Homeodomain-like_sf"/>
</dbReference>
<evidence type="ECO:0000313" key="5">
    <source>
        <dbReference type="Proteomes" id="UP001436297"/>
    </source>
</evidence>
<dbReference type="PROSITE" id="PS50977">
    <property type="entry name" value="HTH_TETR_2"/>
    <property type="match status" value="1"/>
</dbReference>
<dbReference type="InterPro" id="IPR001647">
    <property type="entry name" value="HTH_TetR"/>
</dbReference>
<evidence type="ECO:0000256" key="1">
    <source>
        <dbReference type="ARBA" id="ARBA00023125"/>
    </source>
</evidence>
<dbReference type="InterPro" id="IPR039532">
    <property type="entry name" value="TetR_C_Firmicutes"/>
</dbReference>
<dbReference type="Gene3D" id="1.10.357.10">
    <property type="entry name" value="Tetracycline Repressor, domain 2"/>
    <property type="match status" value="1"/>
</dbReference>
<evidence type="ECO:0000256" key="2">
    <source>
        <dbReference type="PROSITE-ProRule" id="PRU00335"/>
    </source>
</evidence>
<sequence>METSAQKRTVRHIISTSYQLLEHHYFDSITVQQICQEAEINRSTFYRYFEDKNDLLYHIMQYIGELLFGTKHIHQKRNAIESLFHYIDDHRSTFRHLLLSSKQEDVFRDFQQIISNEMFEGAFAKTDCEEHEDELAAHIRESRFPHLICDVKSMMLVEVLRQWLVHKYEFTPKELIKFIEEEL</sequence>
<reference evidence="4 5" key="1">
    <citation type="journal article" date="2024" name="Pathogens">
        <title>Staphylococcus hsinchuensis sp. nov., Isolated from Soymilk.</title>
        <authorList>
            <person name="Wang Y.T."/>
            <person name="Lin Y.C."/>
            <person name="Hsieh Y.H."/>
            <person name="Lin Y.T."/>
            <person name="Hamada M."/>
            <person name="Chen C.C."/>
            <person name="Liou J.S."/>
            <person name="Lee A.Y."/>
            <person name="Zhang W.L."/>
            <person name="Chen Y.T."/>
            <person name="Huang C.H."/>
        </authorList>
    </citation>
    <scope>NUCLEOTIDE SEQUENCE [LARGE SCALE GENOMIC DNA]</scope>
    <source>
        <strain evidence="4 5">H164</strain>
    </source>
</reference>
<dbReference type="Pfam" id="PF00440">
    <property type="entry name" value="TetR_N"/>
    <property type="match status" value="1"/>
</dbReference>
<feature type="domain" description="HTH tetR-type" evidence="3">
    <location>
        <begin position="7"/>
        <end position="67"/>
    </location>
</feature>
<dbReference type="InterPro" id="IPR050624">
    <property type="entry name" value="HTH-type_Tx_Regulator"/>
</dbReference>
<dbReference type="EMBL" id="CP128355">
    <property type="protein sequence ID" value="XAF71050.1"/>
    <property type="molecule type" value="Genomic_DNA"/>
</dbReference>
<keyword evidence="5" id="KW-1185">Reference proteome</keyword>
<dbReference type="Pfam" id="PF14278">
    <property type="entry name" value="TetR_C_8"/>
    <property type="match status" value="1"/>
</dbReference>
<proteinExistence type="predicted"/>
<accession>A0ABZ3EF25</accession>
<dbReference type="RefSeq" id="WP_251521901.1">
    <property type="nucleotide sequence ID" value="NZ_CP128355.1"/>
</dbReference>
<dbReference type="Proteomes" id="UP001436297">
    <property type="component" value="Chromosome"/>
</dbReference>
<protein>
    <submittedName>
        <fullName evidence="4">TetR/AcrR family transcriptional regulator</fullName>
    </submittedName>
</protein>
<dbReference type="SUPFAM" id="SSF46689">
    <property type="entry name" value="Homeodomain-like"/>
    <property type="match status" value="1"/>
</dbReference>
<evidence type="ECO:0000313" key="4">
    <source>
        <dbReference type="EMBL" id="XAF71050.1"/>
    </source>
</evidence>
<dbReference type="PANTHER" id="PTHR43479">
    <property type="entry name" value="ACREF/ENVCD OPERON REPRESSOR-RELATED"/>
    <property type="match status" value="1"/>
</dbReference>
<dbReference type="PANTHER" id="PTHR43479:SF16">
    <property type="entry name" value="HTH TETR-TYPE DOMAIN-CONTAINING PROTEIN"/>
    <property type="match status" value="1"/>
</dbReference>
<evidence type="ECO:0000259" key="3">
    <source>
        <dbReference type="PROSITE" id="PS50977"/>
    </source>
</evidence>
<name>A0ABZ3EF25_9STAP</name>
<feature type="DNA-binding region" description="H-T-H motif" evidence="2">
    <location>
        <begin position="30"/>
        <end position="49"/>
    </location>
</feature>
<keyword evidence="1 2" id="KW-0238">DNA-binding</keyword>